<evidence type="ECO:0000313" key="8">
    <source>
        <dbReference type="EMBL" id="KAI2661153.1"/>
    </source>
</evidence>
<dbReference type="InterPro" id="IPR012337">
    <property type="entry name" value="RNaseH-like_sf"/>
</dbReference>
<evidence type="ECO:0000259" key="7">
    <source>
        <dbReference type="PROSITE" id="PS50994"/>
    </source>
</evidence>
<dbReference type="InterPro" id="IPR050951">
    <property type="entry name" value="Retrovirus_Pol_polyprotein"/>
</dbReference>
<dbReference type="Pfam" id="PF00665">
    <property type="entry name" value="rve"/>
    <property type="match status" value="1"/>
</dbReference>
<dbReference type="CDD" id="cd01647">
    <property type="entry name" value="RT_LTR"/>
    <property type="match status" value="1"/>
</dbReference>
<sequence>MQSLESLSSTFKSPTSSEVTYSIKSLTSVYTPAASSSATHTFIEGLREISKATGKPMEELLQHELAKLTASAVSLPQTESEFLTTDIVKHLSPHSPPNDYLELLDSAFGIVEDGDELFAKFMSRFQNAGEKPSQFLHRLQKVLSTAIKRGGVSATERNQHLLKQFCRCWCWDNALITELQLKQKRNNPPAFSDLLLLLRTEEDKQAIKAVRMNQHLGTAKQSSRPPRRVVSSLHFIRAASSAEKCDEVEELKRQVVELQHQIFSMKQSKKCKESKSKEPSVPSRSAKTFSPKLSKGINPQSNKPAKPRPWYCFNCGEDGHIASRCEGSPNPSLVGAKNRQLKEKQLQWKKYVLADQAIQPLHHLLEIEGANGCQVPYLGHIETSVTFPKEFVGSDMNVQTLALIVPDSRPNAQVLIGTNTLNSLYSEYISSKPLDHLPIPQGYQAIMQVLEFVHKQGVEGNLGWVSLNCRVPETIPAEKTVVLEGLVRMSSPVTDRWVIVEAPHASSLPGGIMVSSCLLSLPARARCSTSTEDEVNSIQSIMPKGQNAVLTSSSVNQTKSSEDAKIDFNFDNSPLTPEWKERVTRKLNSMHEVFACHDLDFGHTNKTKHHIRLHDETPFNPLGASSSSNKMQVAEINNEVKSPALFTLMWAVRCLRLHKNCHKPRRRVFRPQRVKHKARPIHPKNIQAVRKHLQELLDAGIIRESESPFSSPIVVVRKKNGEGVTNAPSTFQRLMERCMGDINLKEVLVFIDDLIVFSATLEEHEERLLRVLQRLKDYGLKLSPEKCKFFQTSWAVTEKVHNYLYGSQFTVVTDSNPLIYVLTAAKLDAASYHWLSALSTYSFSLKYRAGKLNLDADGLSRRPHEVTADVVSRKEQERIDKFLTLHLENPGTTSLSQDEVEAICDKHMICSMPEDVMEGESDQAVLVYSLAMSSSAVPSSYEEELGLSLIPHLSVQDLAEKQSADSTISQIISHLNSGEKPSATVRRELPELSLMMREWNCVVLLDGVLHRKRQDGEVLTYQLVLPKEFKESVLRSLHDEMGHMGMDRTHDLARSRFYWPKMARDVEQKIKTCPRCVVHKASPEKAAPLVNIQTTRPLELLCMDFLSLEPDRSNFKDILVITDHFTKYAVAIPTANQKARTVAQALWDNFIVHYGFPERLHSDQGRYFESHTIKELCAISGIKKGRTTPYHPRGNPVERFNMTLLNMLGSMNDKQKGYWRNFVKPLVHTYNCDRDLVRQVHLWGKHKLADKWEPSAYIIVRRIGELPVYTVRPEGEEGPLRTLHRDLLLPRGSLTLATERMSNPPNPATRPRTRQQVSGGDPNGDGADDTAGSMEDEVPEYWIRIPTTDESHGKALGTLTSTLSPLVGCDPQLPSEAPGYDMSPVVMDPTGREACLDNSHKEKLIEENTISQSVLEEMSDSGELSEGELSEELPQCPDEEKQRSVEVEPEEDTREPLSNVPGDISSDIERHESSQEPECSMRRSQRKKEKPERFQYRELGNPLVLVAQAFFHGLTNAFTNSLNGVDFVETSLPSAFDKAVTCQPPCPIHTHTACDPHAAPSMYNCRPEISKMGRELQKEAATPYFGAATPFWNSRPHLEISRLQLYPSPRLSL</sequence>
<feature type="region of interest" description="Disordered" evidence="5">
    <location>
        <begin position="1402"/>
        <end position="1493"/>
    </location>
</feature>
<dbReference type="InterPro" id="IPR041588">
    <property type="entry name" value="Integrase_H2C2"/>
</dbReference>
<name>A0ABQ8MH02_LABRO</name>
<dbReference type="Gene3D" id="3.30.70.270">
    <property type="match status" value="1"/>
</dbReference>
<dbReference type="PANTHER" id="PTHR37984:SF15">
    <property type="entry name" value="INTEGRASE CATALYTIC DOMAIN-CONTAINING PROTEIN"/>
    <property type="match status" value="1"/>
</dbReference>
<dbReference type="Proteomes" id="UP000830375">
    <property type="component" value="Unassembled WGS sequence"/>
</dbReference>
<feature type="domain" description="CCHC-type" evidence="6">
    <location>
        <begin position="312"/>
        <end position="325"/>
    </location>
</feature>
<comment type="similarity">
    <text evidence="1">Belongs to the beta type-B retroviral polymerase family. HERV class-II K(HML-2) pol subfamily.</text>
</comment>
<dbReference type="Gene3D" id="3.10.10.10">
    <property type="entry name" value="HIV Type 1 Reverse Transcriptase, subunit A, domain 1"/>
    <property type="match status" value="1"/>
</dbReference>
<evidence type="ECO:0000256" key="3">
    <source>
        <dbReference type="ARBA" id="ARBA00039658"/>
    </source>
</evidence>
<dbReference type="Pfam" id="PF14893">
    <property type="entry name" value="PNMA"/>
    <property type="match status" value="1"/>
</dbReference>
<reference evidence="8 9" key="1">
    <citation type="submission" date="2022-01" db="EMBL/GenBank/DDBJ databases">
        <title>A high-quality chromosome-level genome assembly of rohu carp, Labeo rohita.</title>
        <authorList>
            <person name="Arick M.A. II"/>
            <person name="Hsu C.-Y."/>
            <person name="Magbanua Z."/>
            <person name="Pechanova O."/>
            <person name="Grover C."/>
            <person name="Miller E."/>
            <person name="Thrash A."/>
            <person name="Ezzel L."/>
            <person name="Alam S."/>
            <person name="Benzie J."/>
            <person name="Hamilton M."/>
            <person name="Karsi A."/>
            <person name="Lawrence M.L."/>
            <person name="Peterson D.G."/>
        </authorList>
    </citation>
    <scope>NUCLEOTIDE SEQUENCE [LARGE SCALE GENOMIC DNA]</scope>
    <source>
        <strain evidence="9">BAU-BD-2019</strain>
        <tissue evidence="8">Blood</tissue>
    </source>
</reference>
<dbReference type="InterPro" id="IPR036875">
    <property type="entry name" value="Znf_CCHC_sf"/>
</dbReference>
<organism evidence="8 9">
    <name type="scientific">Labeo rohita</name>
    <name type="common">Indian major carp</name>
    <name type="synonym">Cyprinus rohita</name>
    <dbReference type="NCBI Taxonomy" id="84645"/>
    <lineage>
        <taxon>Eukaryota</taxon>
        <taxon>Metazoa</taxon>
        <taxon>Chordata</taxon>
        <taxon>Craniata</taxon>
        <taxon>Vertebrata</taxon>
        <taxon>Euteleostomi</taxon>
        <taxon>Actinopterygii</taxon>
        <taxon>Neopterygii</taxon>
        <taxon>Teleostei</taxon>
        <taxon>Ostariophysi</taxon>
        <taxon>Cypriniformes</taxon>
        <taxon>Cyprinidae</taxon>
        <taxon>Labeoninae</taxon>
        <taxon>Labeonini</taxon>
        <taxon>Labeo</taxon>
    </lineage>
</organism>
<dbReference type="InterPro" id="IPR000477">
    <property type="entry name" value="RT_dom"/>
</dbReference>
<accession>A0ABQ8MH02</accession>
<dbReference type="Gene3D" id="1.10.340.70">
    <property type="match status" value="1"/>
</dbReference>
<dbReference type="InterPro" id="IPR043128">
    <property type="entry name" value="Rev_trsase/Diguanyl_cyclase"/>
</dbReference>
<dbReference type="Gene3D" id="3.30.420.10">
    <property type="entry name" value="Ribonuclease H-like superfamily/Ribonuclease H"/>
    <property type="match status" value="1"/>
</dbReference>
<keyword evidence="4" id="KW-0479">Metal-binding</keyword>
<dbReference type="InterPro" id="IPR036397">
    <property type="entry name" value="RNaseH_sf"/>
</dbReference>
<dbReference type="InterPro" id="IPR043502">
    <property type="entry name" value="DNA/RNA_pol_sf"/>
</dbReference>
<feature type="domain" description="Integrase catalytic" evidence="7">
    <location>
        <begin position="1093"/>
        <end position="1262"/>
    </location>
</feature>
<dbReference type="InterPro" id="IPR048270">
    <property type="entry name" value="PNMA_C"/>
</dbReference>
<feature type="region of interest" description="Disordered" evidence="5">
    <location>
        <begin position="1297"/>
        <end position="1334"/>
    </location>
</feature>
<evidence type="ECO:0000313" key="9">
    <source>
        <dbReference type="Proteomes" id="UP000830375"/>
    </source>
</evidence>
<keyword evidence="4" id="KW-0863">Zinc-finger</keyword>
<dbReference type="InterPro" id="IPR001878">
    <property type="entry name" value="Znf_CCHC"/>
</dbReference>
<protein>
    <recommendedName>
        <fullName evidence="3">Gypsy retrotransposon integrase-like protein 1</fullName>
        <ecNumber evidence="2">3.1.26.4</ecNumber>
    </recommendedName>
</protein>
<dbReference type="InterPro" id="IPR001584">
    <property type="entry name" value="Integrase_cat-core"/>
</dbReference>
<evidence type="ECO:0000256" key="5">
    <source>
        <dbReference type="SAM" id="MobiDB-lite"/>
    </source>
</evidence>
<feature type="compositionally biased region" description="Acidic residues" evidence="5">
    <location>
        <begin position="1417"/>
        <end position="1431"/>
    </location>
</feature>
<evidence type="ECO:0000256" key="4">
    <source>
        <dbReference type="PROSITE-ProRule" id="PRU00047"/>
    </source>
</evidence>
<gene>
    <name evidence="8" type="ORF">H4Q32_030201</name>
</gene>
<keyword evidence="9" id="KW-1185">Reference proteome</keyword>
<keyword evidence="4" id="KW-0862">Zinc</keyword>
<evidence type="ECO:0000256" key="2">
    <source>
        <dbReference type="ARBA" id="ARBA00012180"/>
    </source>
</evidence>
<dbReference type="PROSITE" id="PS50158">
    <property type="entry name" value="ZF_CCHC"/>
    <property type="match status" value="1"/>
</dbReference>
<proteinExistence type="inferred from homology"/>
<dbReference type="EC" id="3.1.26.4" evidence="2"/>
<dbReference type="PROSITE" id="PS50994">
    <property type="entry name" value="INTEGRASE"/>
    <property type="match status" value="1"/>
</dbReference>
<evidence type="ECO:0000256" key="1">
    <source>
        <dbReference type="ARBA" id="ARBA00010879"/>
    </source>
</evidence>
<dbReference type="EMBL" id="JACTAM010000009">
    <property type="protein sequence ID" value="KAI2661153.1"/>
    <property type="molecule type" value="Genomic_DNA"/>
</dbReference>
<dbReference type="SUPFAM" id="SSF57756">
    <property type="entry name" value="Retrovirus zinc finger-like domains"/>
    <property type="match status" value="1"/>
</dbReference>
<evidence type="ECO:0000259" key="6">
    <source>
        <dbReference type="PROSITE" id="PS50158"/>
    </source>
</evidence>
<comment type="caution">
    <text evidence="8">The sequence shown here is derived from an EMBL/GenBank/DDBJ whole genome shotgun (WGS) entry which is preliminary data.</text>
</comment>
<dbReference type="SUPFAM" id="SSF56672">
    <property type="entry name" value="DNA/RNA polymerases"/>
    <property type="match status" value="1"/>
</dbReference>
<dbReference type="SUPFAM" id="SSF53098">
    <property type="entry name" value="Ribonuclease H-like"/>
    <property type="match status" value="1"/>
</dbReference>
<feature type="region of interest" description="Disordered" evidence="5">
    <location>
        <begin position="267"/>
        <end position="305"/>
    </location>
</feature>
<dbReference type="Pfam" id="PF00078">
    <property type="entry name" value="RVT_1"/>
    <property type="match status" value="1"/>
</dbReference>
<dbReference type="PANTHER" id="PTHR37984">
    <property type="entry name" value="PROTEIN CBG26694"/>
    <property type="match status" value="1"/>
</dbReference>
<dbReference type="Pfam" id="PF17921">
    <property type="entry name" value="Integrase_H2C2"/>
    <property type="match status" value="1"/>
</dbReference>